<accession>A0A8D7BGF3</accession>
<protein>
    <submittedName>
        <fullName evidence="2">(wild Malaysian banana) hypothetical protein</fullName>
    </submittedName>
</protein>
<proteinExistence type="predicted"/>
<sequence>RERARFSKDILKPSKSPRIACSLLRDPPPVPPPPPPMMTALTYCSPPQELRHHRHLLRLGLLLHGRRRDRSTHLPRSMSWREQRRRRRCSSRTPCHRRRRRRRPPRRDRKLPRSLLRSPWE</sequence>
<organism evidence="2">
    <name type="scientific">Musa acuminata subsp. malaccensis</name>
    <name type="common">Wild banana</name>
    <name type="synonym">Musa malaccensis</name>
    <dbReference type="NCBI Taxonomy" id="214687"/>
    <lineage>
        <taxon>Eukaryota</taxon>
        <taxon>Viridiplantae</taxon>
        <taxon>Streptophyta</taxon>
        <taxon>Embryophyta</taxon>
        <taxon>Tracheophyta</taxon>
        <taxon>Spermatophyta</taxon>
        <taxon>Magnoliopsida</taxon>
        <taxon>Liliopsida</taxon>
        <taxon>Zingiberales</taxon>
        <taxon>Musaceae</taxon>
        <taxon>Musa</taxon>
    </lineage>
</organism>
<gene>
    <name evidence="2" type="ORF">GSMUA_01270.1</name>
</gene>
<evidence type="ECO:0000256" key="1">
    <source>
        <dbReference type="SAM" id="MobiDB-lite"/>
    </source>
</evidence>
<feature type="non-terminal residue" evidence="2">
    <location>
        <position position="1"/>
    </location>
</feature>
<feature type="compositionally biased region" description="Basic residues" evidence="1">
    <location>
        <begin position="83"/>
        <end position="112"/>
    </location>
</feature>
<reference evidence="2" key="1">
    <citation type="submission" date="2021-03" db="EMBL/GenBank/DDBJ databases">
        <authorList>
            <consortium name="Genoscope - CEA"/>
            <person name="William W."/>
        </authorList>
    </citation>
    <scope>NUCLEOTIDE SEQUENCE</scope>
    <source>
        <strain evidence="2">Doubled-haploid Pahang</strain>
    </source>
</reference>
<feature type="non-terminal residue" evidence="2">
    <location>
        <position position="121"/>
    </location>
</feature>
<dbReference type="AlphaFoldDB" id="A0A8D7BGF3"/>
<dbReference type="EMBL" id="HG996475">
    <property type="protein sequence ID" value="CAG1865501.1"/>
    <property type="molecule type" value="Genomic_DNA"/>
</dbReference>
<evidence type="ECO:0000313" key="2">
    <source>
        <dbReference type="EMBL" id="CAG1865501.1"/>
    </source>
</evidence>
<feature type="region of interest" description="Disordered" evidence="1">
    <location>
        <begin position="65"/>
        <end position="121"/>
    </location>
</feature>
<name>A0A8D7BGF3_MUSAM</name>